<evidence type="ECO:0000313" key="4">
    <source>
        <dbReference type="Proteomes" id="UP001221413"/>
    </source>
</evidence>
<sequence>MSAPERPTVIKVLLIGPSSSGKTSRTQAPRLNVYWVPLPSRSRRLTCEPEPVLKRYVDDVFEPDDTTTTIGVDFREKKLTINKKLYRLLLHDTAGQERFRTLTSSYYRNAHGILLVYDISNRDSFLSMPAWFGEAEKFAPPGVIKILVGNKTDRSAQRAVKASEGEELAKKLGAIHFVETSAKTRDHAKEPFQKLVDVVLSTPGALDPNRAVERSNVVDVSGQAAAQRQGAAGACGC</sequence>
<dbReference type="PROSITE" id="PS51421">
    <property type="entry name" value="RAS"/>
    <property type="match status" value="1"/>
</dbReference>
<dbReference type="NCBIfam" id="TIGR00231">
    <property type="entry name" value="small_GTP"/>
    <property type="match status" value="1"/>
</dbReference>
<dbReference type="InterPro" id="IPR001806">
    <property type="entry name" value="Small_GTPase"/>
</dbReference>
<organism evidence="3 4">
    <name type="scientific">Drechslerella dactyloides</name>
    <name type="common">Nematode-trapping fungus</name>
    <name type="synonym">Arthrobotrys dactyloides</name>
    <dbReference type="NCBI Taxonomy" id="74499"/>
    <lineage>
        <taxon>Eukaryota</taxon>
        <taxon>Fungi</taxon>
        <taxon>Dikarya</taxon>
        <taxon>Ascomycota</taxon>
        <taxon>Pezizomycotina</taxon>
        <taxon>Orbiliomycetes</taxon>
        <taxon>Orbiliales</taxon>
        <taxon>Orbiliaceae</taxon>
        <taxon>Drechslerella</taxon>
    </lineage>
</organism>
<keyword evidence="4" id="KW-1185">Reference proteome</keyword>
<keyword evidence="1" id="KW-0547">Nucleotide-binding</keyword>
<dbReference type="SMART" id="SM00175">
    <property type="entry name" value="RAB"/>
    <property type="match status" value="1"/>
</dbReference>
<keyword evidence="2" id="KW-0342">GTP-binding</keyword>
<dbReference type="InterPro" id="IPR005225">
    <property type="entry name" value="Small_GTP-bd"/>
</dbReference>
<gene>
    <name evidence="3" type="ORF">Dda_0905</name>
</gene>
<evidence type="ECO:0000256" key="2">
    <source>
        <dbReference type="ARBA" id="ARBA00023134"/>
    </source>
</evidence>
<dbReference type="PANTHER" id="PTHR47977">
    <property type="entry name" value="RAS-RELATED PROTEIN RAB"/>
    <property type="match status" value="1"/>
</dbReference>
<dbReference type="GO" id="GO:0005525">
    <property type="term" value="F:GTP binding"/>
    <property type="evidence" value="ECO:0007669"/>
    <property type="project" value="UniProtKB-KW"/>
</dbReference>
<dbReference type="PRINTS" id="PR00449">
    <property type="entry name" value="RASTRNSFRMNG"/>
</dbReference>
<evidence type="ECO:0000313" key="3">
    <source>
        <dbReference type="EMBL" id="KAJ6264754.1"/>
    </source>
</evidence>
<dbReference type="EMBL" id="JAQGDS010000001">
    <property type="protein sequence ID" value="KAJ6264754.1"/>
    <property type="molecule type" value="Genomic_DNA"/>
</dbReference>
<dbReference type="CDD" id="cd00154">
    <property type="entry name" value="Rab"/>
    <property type="match status" value="1"/>
</dbReference>
<dbReference type="GO" id="GO:0003924">
    <property type="term" value="F:GTPase activity"/>
    <property type="evidence" value="ECO:0007669"/>
    <property type="project" value="InterPro"/>
</dbReference>
<dbReference type="FunFam" id="3.40.50.300:FF:001447">
    <property type="entry name" value="Ras-related protein Rab-1B"/>
    <property type="match status" value="1"/>
</dbReference>
<dbReference type="AlphaFoldDB" id="A0AAD6J720"/>
<evidence type="ECO:0008006" key="5">
    <source>
        <dbReference type="Google" id="ProtNLM"/>
    </source>
</evidence>
<reference evidence="3" key="1">
    <citation type="submission" date="2023-01" db="EMBL/GenBank/DDBJ databases">
        <title>The chitinases involved in constricting ring structure development in the nematode-trapping fungus Drechslerella dactyloides.</title>
        <authorList>
            <person name="Wang R."/>
            <person name="Zhang L."/>
            <person name="Tang P."/>
            <person name="Li S."/>
            <person name="Liang L."/>
        </authorList>
    </citation>
    <scope>NUCLEOTIDE SEQUENCE</scope>
    <source>
        <strain evidence="3">YMF1.00031</strain>
    </source>
</reference>
<dbReference type="Gene3D" id="3.40.50.300">
    <property type="entry name" value="P-loop containing nucleotide triphosphate hydrolases"/>
    <property type="match status" value="1"/>
</dbReference>
<dbReference type="SMART" id="SM00173">
    <property type="entry name" value="RAS"/>
    <property type="match status" value="1"/>
</dbReference>
<dbReference type="SUPFAM" id="SSF52540">
    <property type="entry name" value="P-loop containing nucleoside triphosphate hydrolases"/>
    <property type="match status" value="1"/>
</dbReference>
<dbReference type="Proteomes" id="UP001221413">
    <property type="component" value="Unassembled WGS sequence"/>
</dbReference>
<proteinExistence type="predicted"/>
<evidence type="ECO:0000256" key="1">
    <source>
        <dbReference type="ARBA" id="ARBA00022741"/>
    </source>
</evidence>
<accession>A0AAD6J720</accession>
<comment type="caution">
    <text evidence="3">The sequence shown here is derived from an EMBL/GenBank/DDBJ whole genome shotgun (WGS) entry which is preliminary data.</text>
</comment>
<name>A0AAD6J720_DREDA</name>
<dbReference type="PROSITE" id="PS51419">
    <property type="entry name" value="RAB"/>
    <property type="match status" value="1"/>
</dbReference>
<protein>
    <recommendedName>
        <fullName evidence="5">Ras-domain-containing protein</fullName>
    </recommendedName>
</protein>
<dbReference type="PROSITE" id="PS51420">
    <property type="entry name" value="RHO"/>
    <property type="match status" value="1"/>
</dbReference>
<dbReference type="InterPro" id="IPR050227">
    <property type="entry name" value="Rab"/>
</dbReference>
<dbReference type="SMART" id="SM00174">
    <property type="entry name" value="RHO"/>
    <property type="match status" value="1"/>
</dbReference>
<dbReference type="Pfam" id="PF00071">
    <property type="entry name" value="Ras"/>
    <property type="match status" value="1"/>
</dbReference>
<dbReference type="InterPro" id="IPR027417">
    <property type="entry name" value="P-loop_NTPase"/>
</dbReference>